<dbReference type="EMBL" id="MU793725">
    <property type="protein sequence ID" value="KAJ3780489.1"/>
    <property type="molecule type" value="Genomic_DNA"/>
</dbReference>
<feature type="region of interest" description="Disordered" evidence="4">
    <location>
        <begin position="1065"/>
        <end position="1087"/>
    </location>
</feature>
<evidence type="ECO:0000256" key="1">
    <source>
        <dbReference type="ARBA" id="ARBA00022741"/>
    </source>
</evidence>
<proteinExistence type="predicted"/>
<dbReference type="SUPFAM" id="SSF52540">
    <property type="entry name" value="P-loop containing nucleoside triphosphate hydrolases"/>
    <property type="match status" value="2"/>
</dbReference>
<dbReference type="InterPro" id="IPR000330">
    <property type="entry name" value="SNF2_N"/>
</dbReference>
<feature type="compositionally biased region" description="Low complexity" evidence="4">
    <location>
        <begin position="996"/>
        <end position="1012"/>
    </location>
</feature>
<evidence type="ECO:0000259" key="6">
    <source>
        <dbReference type="PROSITE" id="PS51194"/>
    </source>
</evidence>
<evidence type="ECO:0000313" key="7">
    <source>
        <dbReference type="EMBL" id="KAJ3780489.1"/>
    </source>
</evidence>
<feature type="region of interest" description="Disordered" evidence="4">
    <location>
        <begin position="781"/>
        <end position="890"/>
    </location>
</feature>
<feature type="compositionally biased region" description="Acidic residues" evidence="4">
    <location>
        <begin position="858"/>
        <end position="868"/>
    </location>
</feature>
<feature type="region of interest" description="Disordered" evidence="4">
    <location>
        <begin position="906"/>
        <end position="1037"/>
    </location>
</feature>
<dbReference type="InterPro" id="IPR001650">
    <property type="entry name" value="Helicase_C-like"/>
</dbReference>
<organism evidence="7 8">
    <name type="scientific">Lentinula aff. detonsa</name>
    <dbReference type="NCBI Taxonomy" id="2804958"/>
    <lineage>
        <taxon>Eukaryota</taxon>
        <taxon>Fungi</taxon>
        <taxon>Dikarya</taxon>
        <taxon>Basidiomycota</taxon>
        <taxon>Agaricomycotina</taxon>
        <taxon>Agaricomycetes</taxon>
        <taxon>Agaricomycetidae</taxon>
        <taxon>Agaricales</taxon>
        <taxon>Marasmiineae</taxon>
        <taxon>Omphalotaceae</taxon>
        <taxon>Lentinula</taxon>
    </lineage>
</organism>
<dbReference type="InterPro" id="IPR038718">
    <property type="entry name" value="SNF2-like_sf"/>
</dbReference>
<evidence type="ECO:0000259" key="5">
    <source>
        <dbReference type="PROSITE" id="PS51192"/>
    </source>
</evidence>
<sequence length="1226" mass="134438">MATPEPIEVAQFERQLQDFSDMWLGRDRTDDGLSTALSLFEGDNIEEMRKVFFTDSEDIGVERFAKMTEEDLHVYLGIPSGIPAVFRKYTADDPESIPLGNSGNESFEGAEPVGLSWHQEVWLAAMVGLSVNSGQADVEGIHHTEEGLEKAPMAIREKWGTNPGIALLDEVGLGKTMEAIAGIGLLQTLHKVKRDWKPESGLDKLPACIRAAETFGGRAEGIPDAPHLIVVPTNLIDQWASELRRFMNPRAVDLIVVSTNAKKWQSDLRRLESSPQPRYRRVVLVTHKIVQRMFSLEKLEIVANEVQFEPRLRYQLPRHTVFGYSWGSIWVDEVHESRTGKALWRALRALLELCLIKVLMSATPLVENPEDLLNLARLIRPTTLGVPESENLRNMGRDLRILKSKYRVKTHGAALDFADQDEIHVQTEQNEVTSFAERMVRMIQLILIPRSVRRTNNSFRHDGTRVSAALPGCTILHVLVKVSEAEQHESEQMLDESVQARYFDTEQLGRFFNEGRAKLSFFPGETAALPYTKERLLVDPVTKLKHLLELIKQILVKGSNIVVPAEHHETQDRIIPIEALGNPDVLREYNATSIAGQPVLDEKVLVHTTFAKYHPFMIDALKIVGVNAVSINGAVPQAQRTKTIAEFKKNKRVQVLIMSAVGTQGLNLTCARTLILFESNWSAVLAHQLYGRIHRRGQQRPTFIFQLMASNTVDVLLIANGLAKKELLTNFTQIDRNLANLKLLAGRAAPEEILALQGGDDVDEKLAVSIAEMLSKPKSLTGAALKKRTGAKSTKPAKKKEAEPVEDTDGSTAPKLSAKAKGKRKAVDPADIEGEVPVAKVPATGSKKRKVKSRPVVEESEMEDDDGEPEGRKSTQARPKPRPKKAKLGELAARVETVELIDRIWHEPLPGQAGPSGTQRQTPASLPSATTQIGVKPSGTIDAGGPFTQHMTEQELAVQSRPMPEQGPDQSTQMPEQALAPLPSMPVPKEGPVAGQSSQGPPQALAPAPSAQVPEISTTTTVPPGQPTAGPDIPVPQLPQASLIDKEMESDSYEDDYVPFLSPSRAKKTAHEEAPMEGIEQATGPQRGEATNLAALGGDIDMGAASDSNDIIMGLDTFNFGDLGNTERFSSPTENAAFDGALTPLTLTQPGSPLPHAESDEDAAARVRPQHRPRNQPNAEAGPSSSPLVGEKTEYIPRKPVRSSQRALVKRKFGKKPLAGSKRDGK</sequence>
<gene>
    <name evidence="7" type="ORF">GGU10DRAFT_380580</name>
</gene>
<dbReference type="CDD" id="cd18793">
    <property type="entry name" value="SF2_C_SNF"/>
    <property type="match status" value="1"/>
</dbReference>
<feature type="compositionally biased region" description="Polar residues" evidence="4">
    <location>
        <begin position="915"/>
        <end position="933"/>
    </location>
</feature>
<dbReference type="InterPro" id="IPR014001">
    <property type="entry name" value="Helicase_ATP-bd"/>
</dbReference>
<dbReference type="InterPro" id="IPR027417">
    <property type="entry name" value="P-loop_NTPase"/>
</dbReference>
<keyword evidence="1" id="KW-0547">Nucleotide-binding</keyword>
<keyword evidence="8" id="KW-1185">Reference proteome</keyword>
<dbReference type="SMART" id="SM00487">
    <property type="entry name" value="DEXDc"/>
    <property type="match status" value="1"/>
</dbReference>
<feature type="domain" description="Helicase C-terminal" evidence="6">
    <location>
        <begin position="584"/>
        <end position="742"/>
    </location>
</feature>
<dbReference type="Pfam" id="PF00271">
    <property type="entry name" value="Helicase_C"/>
    <property type="match status" value="1"/>
</dbReference>
<dbReference type="GO" id="GO:0005634">
    <property type="term" value="C:nucleus"/>
    <property type="evidence" value="ECO:0007669"/>
    <property type="project" value="TreeGrafter"/>
</dbReference>
<feature type="domain" description="Helicase ATP-binding" evidence="5">
    <location>
        <begin position="156"/>
        <end position="382"/>
    </location>
</feature>
<feature type="compositionally biased region" description="Polar residues" evidence="4">
    <location>
        <begin position="1175"/>
        <end position="1187"/>
    </location>
</feature>
<dbReference type="Pfam" id="PF00176">
    <property type="entry name" value="SNF2-rel_dom"/>
    <property type="match status" value="1"/>
</dbReference>
<dbReference type="InterPro" id="IPR049730">
    <property type="entry name" value="SNF2/RAD54-like_C"/>
</dbReference>
<dbReference type="PANTHER" id="PTHR45626">
    <property type="entry name" value="TRANSCRIPTION TERMINATION FACTOR 2-RELATED"/>
    <property type="match status" value="1"/>
</dbReference>
<dbReference type="PROSITE" id="PS51194">
    <property type="entry name" value="HELICASE_CTER"/>
    <property type="match status" value="1"/>
</dbReference>
<evidence type="ECO:0000256" key="3">
    <source>
        <dbReference type="ARBA" id="ARBA00022840"/>
    </source>
</evidence>
<dbReference type="AlphaFoldDB" id="A0AA38K7P3"/>
<accession>A0AA38K7P3</accession>
<dbReference type="PROSITE" id="PS51192">
    <property type="entry name" value="HELICASE_ATP_BIND_1"/>
    <property type="match status" value="1"/>
</dbReference>
<comment type="caution">
    <text evidence="7">The sequence shown here is derived from an EMBL/GenBank/DDBJ whole genome shotgun (WGS) entry which is preliminary data.</text>
</comment>
<feature type="region of interest" description="Disordered" evidence="4">
    <location>
        <begin position="1122"/>
        <end position="1226"/>
    </location>
</feature>
<dbReference type="SMART" id="SM00490">
    <property type="entry name" value="HELICc"/>
    <property type="match status" value="1"/>
</dbReference>
<dbReference type="Gene3D" id="3.40.50.10810">
    <property type="entry name" value="Tandem AAA-ATPase domain"/>
    <property type="match status" value="1"/>
</dbReference>
<dbReference type="GO" id="GO:0006281">
    <property type="term" value="P:DNA repair"/>
    <property type="evidence" value="ECO:0007669"/>
    <property type="project" value="TreeGrafter"/>
</dbReference>
<evidence type="ECO:0000313" key="8">
    <source>
        <dbReference type="Proteomes" id="UP001163798"/>
    </source>
</evidence>
<evidence type="ECO:0000256" key="4">
    <source>
        <dbReference type="SAM" id="MobiDB-lite"/>
    </source>
</evidence>
<dbReference type="InterPro" id="IPR050628">
    <property type="entry name" value="SNF2_RAD54_helicase_TF"/>
</dbReference>
<name>A0AA38K7P3_9AGAR</name>
<dbReference type="Proteomes" id="UP001163798">
    <property type="component" value="Unassembled WGS sequence"/>
</dbReference>
<protein>
    <submittedName>
        <fullName evidence="7">P-loop containing nucleoside triphosphate hydrolase protein</fullName>
    </submittedName>
</protein>
<keyword evidence="2 7" id="KW-0378">Hydrolase</keyword>
<dbReference type="GO" id="GO:0008094">
    <property type="term" value="F:ATP-dependent activity, acting on DNA"/>
    <property type="evidence" value="ECO:0007669"/>
    <property type="project" value="TreeGrafter"/>
</dbReference>
<dbReference type="GO" id="GO:0005524">
    <property type="term" value="F:ATP binding"/>
    <property type="evidence" value="ECO:0007669"/>
    <property type="project" value="UniProtKB-KW"/>
</dbReference>
<evidence type="ECO:0000256" key="2">
    <source>
        <dbReference type="ARBA" id="ARBA00022801"/>
    </source>
</evidence>
<feature type="compositionally biased region" description="Basic residues" evidence="4">
    <location>
        <begin position="785"/>
        <end position="798"/>
    </location>
</feature>
<dbReference type="GO" id="GO:0016787">
    <property type="term" value="F:hydrolase activity"/>
    <property type="evidence" value="ECO:0007669"/>
    <property type="project" value="UniProtKB-KW"/>
</dbReference>
<dbReference type="Gene3D" id="3.40.50.300">
    <property type="entry name" value="P-loop containing nucleotide triphosphate hydrolases"/>
    <property type="match status" value="1"/>
</dbReference>
<keyword evidence="3" id="KW-0067">ATP-binding</keyword>
<reference evidence="7" key="1">
    <citation type="submission" date="2022-08" db="EMBL/GenBank/DDBJ databases">
        <authorList>
            <consortium name="DOE Joint Genome Institute"/>
            <person name="Min B."/>
            <person name="Riley R."/>
            <person name="Sierra-Patev S."/>
            <person name="Naranjo-Ortiz M."/>
            <person name="Looney B."/>
            <person name="Konkel Z."/>
            <person name="Slot J.C."/>
            <person name="Sakamoto Y."/>
            <person name="Steenwyk J.L."/>
            <person name="Rokas A."/>
            <person name="Carro J."/>
            <person name="Camarero S."/>
            <person name="Ferreira P."/>
            <person name="Molpeceres G."/>
            <person name="Ruiz-Duenas F.J."/>
            <person name="Serrano A."/>
            <person name="Henrissat B."/>
            <person name="Drula E."/>
            <person name="Hughes K.W."/>
            <person name="Mata J.L."/>
            <person name="Ishikawa N.K."/>
            <person name="Vargas-Isla R."/>
            <person name="Ushijima S."/>
            <person name="Smith C.A."/>
            <person name="Ahrendt S."/>
            <person name="Andreopoulos W."/>
            <person name="He G."/>
            <person name="Labutti K."/>
            <person name="Lipzen A."/>
            <person name="Ng V."/>
            <person name="Sandor L."/>
            <person name="Barry K."/>
            <person name="Martinez A.T."/>
            <person name="Xiao Y."/>
            <person name="Gibbons J.G."/>
            <person name="Terashima K."/>
            <person name="Hibbett D.S."/>
            <person name="Grigoriev I.V."/>
        </authorList>
    </citation>
    <scope>NUCLEOTIDE SEQUENCE</scope>
    <source>
        <strain evidence="7">TFB10291</strain>
    </source>
</reference>